<evidence type="ECO:0000313" key="2">
    <source>
        <dbReference type="EMBL" id="ORY51389.1"/>
    </source>
</evidence>
<keyword evidence="3" id="KW-1185">Reference proteome</keyword>
<evidence type="ECO:0000256" key="1">
    <source>
        <dbReference type="SAM" id="MobiDB-lite"/>
    </source>
</evidence>
<accession>A0A1Y2CWH6</accession>
<feature type="compositionally biased region" description="Basic and acidic residues" evidence="1">
    <location>
        <begin position="315"/>
        <end position="324"/>
    </location>
</feature>
<feature type="region of interest" description="Disordered" evidence="1">
    <location>
        <begin position="106"/>
        <end position="125"/>
    </location>
</feature>
<comment type="caution">
    <text evidence="2">The sequence shown here is derived from an EMBL/GenBank/DDBJ whole genome shotgun (WGS) entry which is preliminary data.</text>
</comment>
<dbReference type="EMBL" id="MCGO01000005">
    <property type="protein sequence ID" value="ORY51389.1"/>
    <property type="molecule type" value="Genomic_DNA"/>
</dbReference>
<dbReference type="OrthoDB" id="2161312at2759"/>
<sequence>MYHSFVQQMLQDRSGRPASWNVPRYSVRQDDFEDQQDYGFPRMTMNHSPSRVPSHDVNALPTRGRPYPLSRYQGLMNDLKADEEMFKQAGYPEGYLYMKQRRVEDFQRETQQSQRNTEKEMQQTGEMAMKDTIMKELMVDKIRDEKKFELLAQLLNKRRQAHPLLALSVQLAHGKPAPPSEDLVSLLHENTSIEFAIMDIAEAMLSNKKRANRLINSLAYARKVTASTDQELADEEAYDKRFDDLIAQLLQDDVGSKLLDAGALNEILAQYEHNDQQQQEQAPSNIPQQKQASKAGSPRGTAKESGSESGVSGSGKDRGGTSKK</sequence>
<protein>
    <submittedName>
        <fullName evidence="2">Uncharacterized protein</fullName>
    </submittedName>
</protein>
<feature type="compositionally biased region" description="Polar residues" evidence="1">
    <location>
        <begin position="282"/>
        <end position="294"/>
    </location>
</feature>
<gene>
    <name evidence="2" type="ORF">BCR33DRAFT_846198</name>
</gene>
<name>A0A1Y2CWH6_9FUNG</name>
<evidence type="ECO:0000313" key="3">
    <source>
        <dbReference type="Proteomes" id="UP000193642"/>
    </source>
</evidence>
<proteinExistence type="predicted"/>
<dbReference type="Proteomes" id="UP000193642">
    <property type="component" value="Unassembled WGS sequence"/>
</dbReference>
<organism evidence="2 3">
    <name type="scientific">Rhizoclosmatium globosum</name>
    <dbReference type="NCBI Taxonomy" id="329046"/>
    <lineage>
        <taxon>Eukaryota</taxon>
        <taxon>Fungi</taxon>
        <taxon>Fungi incertae sedis</taxon>
        <taxon>Chytridiomycota</taxon>
        <taxon>Chytridiomycota incertae sedis</taxon>
        <taxon>Chytridiomycetes</taxon>
        <taxon>Chytridiales</taxon>
        <taxon>Chytriomycetaceae</taxon>
        <taxon>Rhizoclosmatium</taxon>
    </lineage>
</organism>
<reference evidence="2 3" key="1">
    <citation type="submission" date="2016-07" db="EMBL/GenBank/DDBJ databases">
        <title>Pervasive Adenine N6-methylation of Active Genes in Fungi.</title>
        <authorList>
            <consortium name="DOE Joint Genome Institute"/>
            <person name="Mondo S.J."/>
            <person name="Dannebaum R.O."/>
            <person name="Kuo R.C."/>
            <person name="Labutti K."/>
            <person name="Haridas S."/>
            <person name="Kuo A."/>
            <person name="Salamov A."/>
            <person name="Ahrendt S.R."/>
            <person name="Lipzen A."/>
            <person name="Sullivan W."/>
            <person name="Andreopoulos W.B."/>
            <person name="Clum A."/>
            <person name="Lindquist E."/>
            <person name="Daum C."/>
            <person name="Ramamoorthy G.K."/>
            <person name="Gryganskyi A."/>
            <person name="Culley D."/>
            <person name="Magnuson J.K."/>
            <person name="James T.Y."/>
            <person name="O'Malley M.A."/>
            <person name="Stajich J.E."/>
            <person name="Spatafora J.W."/>
            <person name="Visel A."/>
            <person name="Grigoriev I.V."/>
        </authorList>
    </citation>
    <scope>NUCLEOTIDE SEQUENCE [LARGE SCALE GENOMIC DNA]</scope>
    <source>
        <strain evidence="2 3">JEL800</strain>
    </source>
</reference>
<feature type="region of interest" description="Disordered" evidence="1">
    <location>
        <begin position="43"/>
        <end position="65"/>
    </location>
</feature>
<feature type="region of interest" description="Disordered" evidence="1">
    <location>
        <begin position="272"/>
        <end position="324"/>
    </location>
</feature>
<dbReference type="AlphaFoldDB" id="A0A1Y2CWH6"/>